<dbReference type="InterPro" id="IPR023393">
    <property type="entry name" value="START-like_dom_sf"/>
</dbReference>
<protein>
    <submittedName>
        <fullName evidence="1">Polyketide cyclase</fullName>
    </submittedName>
</protein>
<evidence type="ECO:0000313" key="2">
    <source>
        <dbReference type="Proteomes" id="UP000175971"/>
    </source>
</evidence>
<dbReference type="AlphaFoldDB" id="A0A1E7LPW5"/>
<dbReference type="EMBL" id="LJGZ01000094">
    <property type="protein sequence ID" value="OEV18249.1"/>
    <property type="molecule type" value="Genomic_DNA"/>
</dbReference>
<dbReference type="RefSeq" id="WP_070202681.1">
    <property type="nucleotide sequence ID" value="NZ_LJGZ01000094.1"/>
</dbReference>
<keyword evidence="2" id="KW-1185">Reference proteome</keyword>
<organism evidence="1 2">
    <name type="scientific">Streptomyces nanshensis</name>
    <dbReference type="NCBI Taxonomy" id="518642"/>
    <lineage>
        <taxon>Bacteria</taxon>
        <taxon>Bacillati</taxon>
        <taxon>Actinomycetota</taxon>
        <taxon>Actinomycetes</taxon>
        <taxon>Kitasatosporales</taxon>
        <taxon>Streptomycetaceae</taxon>
        <taxon>Streptomyces</taxon>
    </lineage>
</organism>
<accession>A0A1E7LPW5</accession>
<evidence type="ECO:0000313" key="1">
    <source>
        <dbReference type="EMBL" id="OEV18249.1"/>
    </source>
</evidence>
<reference evidence="1 2" key="1">
    <citation type="journal article" date="2016" name="Front. Microbiol.">
        <title>Comparative Genomics Analysis of Streptomyces Species Reveals Their Adaptation to the Marine Environment and Their Diversity at the Genomic Level.</title>
        <authorList>
            <person name="Tian X."/>
            <person name="Zhang Z."/>
            <person name="Yang T."/>
            <person name="Chen M."/>
            <person name="Li J."/>
            <person name="Chen F."/>
            <person name="Yang J."/>
            <person name="Li W."/>
            <person name="Zhang B."/>
            <person name="Zhang Z."/>
            <person name="Wu J."/>
            <person name="Zhang C."/>
            <person name="Long L."/>
            <person name="Xiao J."/>
        </authorList>
    </citation>
    <scope>NUCLEOTIDE SEQUENCE [LARGE SCALE GENOMIC DNA]</scope>
    <source>
        <strain evidence="1 2">SCSIO M10372</strain>
    </source>
</reference>
<sequence>MAVRHHLVDRPPAAVWSVLTDGTLYGEWVVGTSDSHPERGHWPETGSSIAYHVHVGPKRFGGRTVVRRVDPPRALELEADGGPWGTARIAFDIRPWGERTLVIVDEHPLRGLGGTLHNPLVDTLLQLRHRTMLARLAKLVERVTPAGPDGQERTGVRTTG</sequence>
<dbReference type="Gene3D" id="3.30.530.20">
    <property type="match status" value="1"/>
</dbReference>
<comment type="caution">
    <text evidence="1">The sequence shown here is derived from an EMBL/GenBank/DDBJ whole genome shotgun (WGS) entry which is preliminary data.</text>
</comment>
<dbReference type="CDD" id="cd07812">
    <property type="entry name" value="SRPBCC"/>
    <property type="match status" value="1"/>
</dbReference>
<dbReference type="OrthoDB" id="4483486at2"/>
<dbReference type="PATRIC" id="fig|518642.7.peg.5167"/>
<name>A0A1E7LPW5_9ACTN</name>
<gene>
    <name evidence="1" type="ORF">AN221_24310</name>
</gene>
<proteinExistence type="predicted"/>
<dbReference type="SUPFAM" id="SSF55961">
    <property type="entry name" value="Bet v1-like"/>
    <property type="match status" value="1"/>
</dbReference>
<dbReference type="Pfam" id="PF10604">
    <property type="entry name" value="Polyketide_cyc2"/>
    <property type="match status" value="1"/>
</dbReference>
<dbReference type="InterPro" id="IPR019587">
    <property type="entry name" value="Polyketide_cyclase/dehydratase"/>
</dbReference>
<dbReference type="Proteomes" id="UP000175971">
    <property type="component" value="Unassembled WGS sequence"/>
</dbReference>